<feature type="transmembrane region" description="Helical" evidence="1">
    <location>
        <begin position="121"/>
        <end position="138"/>
    </location>
</feature>
<feature type="transmembrane region" description="Helical" evidence="1">
    <location>
        <begin position="6"/>
        <end position="24"/>
    </location>
</feature>
<evidence type="ECO:0000256" key="1">
    <source>
        <dbReference type="SAM" id="Phobius"/>
    </source>
</evidence>
<protein>
    <submittedName>
        <fullName evidence="2">Uncharacterized protein</fullName>
    </submittedName>
</protein>
<feature type="transmembrane region" description="Helical" evidence="1">
    <location>
        <begin position="62"/>
        <end position="83"/>
    </location>
</feature>
<organism evidence="2 3">
    <name type="scientific">Pseudomonas fungipugnans</name>
    <dbReference type="NCBI Taxonomy" id="3024217"/>
    <lineage>
        <taxon>Bacteria</taxon>
        <taxon>Pseudomonadati</taxon>
        <taxon>Pseudomonadota</taxon>
        <taxon>Gammaproteobacteria</taxon>
        <taxon>Pseudomonadales</taxon>
        <taxon>Pseudomonadaceae</taxon>
        <taxon>Pseudomonas</taxon>
    </lineage>
</organism>
<evidence type="ECO:0000313" key="2">
    <source>
        <dbReference type="EMBL" id="MDI2595240.1"/>
    </source>
</evidence>
<sequence>MVSEKCILIIQVFASFFMGLDYFLTETQRDRFNRFLKSHLHPLLDSEELYLAAKLEQAKRSWASIILVLLLFFGSLLVIRYITPAMEQWVNLWFLLAVITLVFLTLLANSIKIFDVAFKEGVPIVFSLLKSLVARFLINCPKGTGFGVGFVLLVISFICRGTNISW</sequence>
<feature type="transmembrane region" description="Helical" evidence="1">
    <location>
        <begin position="89"/>
        <end position="109"/>
    </location>
</feature>
<dbReference type="RefSeq" id="WP_282317254.1">
    <property type="nucleotide sequence ID" value="NZ_JARBWL010000002.1"/>
</dbReference>
<keyword evidence="3" id="KW-1185">Reference proteome</keyword>
<comment type="caution">
    <text evidence="2">The sequence shown here is derived from an EMBL/GenBank/DDBJ whole genome shotgun (WGS) entry which is preliminary data.</text>
</comment>
<keyword evidence="1" id="KW-0812">Transmembrane</keyword>
<name>A0ABT6QWF1_9PSED</name>
<accession>A0ABT6QWF1</accession>
<feature type="transmembrane region" description="Helical" evidence="1">
    <location>
        <begin position="144"/>
        <end position="162"/>
    </location>
</feature>
<dbReference type="Proteomes" id="UP001159100">
    <property type="component" value="Unassembled WGS sequence"/>
</dbReference>
<dbReference type="EMBL" id="JARBWL010000002">
    <property type="protein sequence ID" value="MDI2595240.1"/>
    <property type="molecule type" value="Genomic_DNA"/>
</dbReference>
<keyword evidence="1" id="KW-0472">Membrane</keyword>
<proteinExistence type="predicted"/>
<evidence type="ECO:0000313" key="3">
    <source>
        <dbReference type="Proteomes" id="UP001159100"/>
    </source>
</evidence>
<reference evidence="2 3" key="1">
    <citation type="submission" date="2023-02" db="EMBL/GenBank/DDBJ databases">
        <title>Pseudomonas chrutzelriedensis sp. nov., a potently antifungal strain isolated from moss.</title>
        <authorList>
            <person name="Schnyder A."/>
            <person name="Kalawong R."/>
            <person name="Eberl L."/>
            <person name="Agnoli K."/>
        </authorList>
    </citation>
    <scope>NUCLEOTIDE SEQUENCE [LARGE SCALE GENOMIC DNA]</scope>
    <source>
        <strain evidence="2 3">681</strain>
    </source>
</reference>
<keyword evidence="1" id="KW-1133">Transmembrane helix</keyword>
<gene>
    <name evidence="2" type="ORF">POF45_28020</name>
</gene>